<dbReference type="PANTHER" id="PTHR43861:SF1">
    <property type="entry name" value="TRANS-ACONITATE 2-METHYLTRANSFERASE"/>
    <property type="match status" value="1"/>
</dbReference>
<dbReference type="InterPro" id="IPR029063">
    <property type="entry name" value="SAM-dependent_MTases_sf"/>
</dbReference>
<dbReference type="EMBL" id="JACOAF010000030">
    <property type="protein sequence ID" value="MBC3540739.1"/>
    <property type="molecule type" value="Genomic_DNA"/>
</dbReference>
<dbReference type="Proteomes" id="UP000659698">
    <property type="component" value="Unassembled WGS sequence"/>
</dbReference>
<evidence type="ECO:0000256" key="2">
    <source>
        <dbReference type="ARBA" id="ARBA00022679"/>
    </source>
</evidence>
<dbReference type="Pfam" id="PF13649">
    <property type="entry name" value="Methyltransf_25"/>
    <property type="match status" value="1"/>
</dbReference>
<evidence type="ECO:0000259" key="3">
    <source>
        <dbReference type="Pfam" id="PF13649"/>
    </source>
</evidence>
<keyword evidence="1 4" id="KW-0489">Methyltransferase</keyword>
<dbReference type="PANTHER" id="PTHR43861">
    <property type="entry name" value="TRANS-ACONITATE 2-METHYLTRANSFERASE-RELATED"/>
    <property type="match status" value="1"/>
</dbReference>
<dbReference type="InterPro" id="IPR041698">
    <property type="entry name" value="Methyltransf_25"/>
</dbReference>
<evidence type="ECO:0000313" key="5">
    <source>
        <dbReference type="Proteomes" id="UP000659698"/>
    </source>
</evidence>
<dbReference type="Gene3D" id="3.40.50.150">
    <property type="entry name" value="Vaccinia Virus protein VP39"/>
    <property type="match status" value="1"/>
</dbReference>
<dbReference type="GO" id="GO:0008168">
    <property type="term" value="F:methyltransferase activity"/>
    <property type="evidence" value="ECO:0007669"/>
    <property type="project" value="UniProtKB-KW"/>
</dbReference>
<accession>A0ABR6VU61</accession>
<organism evidence="4 5">
    <name type="scientific">Rufibacter sediminis</name>
    <dbReference type="NCBI Taxonomy" id="2762756"/>
    <lineage>
        <taxon>Bacteria</taxon>
        <taxon>Pseudomonadati</taxon>
        <taxon>Bacteroidota</taxon>
        <taxon>Cytophagia</taxon>
        <taxon>Cytophagales</taxon>
        <taxon>Hymenobacteraceae</taxon>
        <taxon>Rufibacter</taxon>
    </lineage>
</organism>
<reference evidence="4 5" key="1">
    <citation type="journal article" date="2019" name="Int. J. Syst. Evol. Microbiol.">
        <title>Rufibacter sediminis sp. nov., isolated from freshwater lake sediment.</title>
        <authorList>
            <person name="Qu J.H."/>
            <person name="Zhang L.J."/>
            <person name="Fu Y.H."/>
            <person name="Li H.F."/>
        </authorList>
    </citation>
    <scope>NUCLEOTIDE SEQUENCE [LARGE SCALE GENOMIC DNA]</scope>
    <source>
        <strain evidence="4 5">H-1</strain>
    </source>
</reference>
<keyword evidence="2" id="KW-0808">Transferase</keyword>
<sequence length="211" mass="24235">MDRYAETLATWNQLASSYQDWFMDLDLYNDTYDAFCRLLPEPEARILEIGCGPGNITRYLLSQRPDFRIKGIDAAPSMVQLAQANNPAASFHLMDARDLDQQPGPFEGIMCGFCLPYLSREDCRKLLFDCASLLTPKGILYLSTIEGNYATSRYETSRDGQQKMYVHYYSEEDLRPLLQENRFEVIELTRKSFPQPDGTVSTHLIFIAEKN</sequence>
<dbReference type="CDD" id="cd02440">
    <property type="entry name" value="AdoMet_MTases"/>
    <property type="match status" value="1"/>
</dbReference>
<evidence type="ECO:0000313" key="4">
    <source>
        <dbReference type="EMBL" id="MBC3540739.1"/>
    </source>
</evidence>
<dbReference type="GO" id="GO:0032259">
    <property type="term" value="P:methylation"/>
    <property type="evidence" value="ECO:0007669"/>
    <property type="project" value="UniProtKB-KW"/>
</dbReference>
<name>A0ABR6VU61_9BACT</name>
<evidence type="ECO:0000256" key="1">
    <source>
        <dbReference type="ARBA" id="ARBA00022603"/>
    </source>
</evidence>
<feature type="domain" description="Methyltransferase" evidence="3">
    <location>
        <begin position="46"/>
        <end position="138"/>
    </location>
</feature>
<dbReference type="RefSeq" id="WP_186638842.1">
    <property type="nucleotide sequence ID" value="NZ_JACOAF010000030.1"/>
</dbReference>
<protein>
    <submittedName>
        <fullName evidence="4">Class I SAM-dependent methyltransferase</fullName>
    </submittedName>
</protein>
<dbReference type="SUPFAM" id="SSF53335">
    <property type="entry name" value="S-adenosyl-L-methionine-dependent methyltransferases"/>
    <property type="match status" value="1"/>
</dbReference>
<keyword evidence="5" id="KW-1185">Reference proteome</keyword>
<gene>
    <name evidence="4" type="ORF">H7U12_13680</name>
</gene>
<comment type="caution">
    <text evidence="4">The sequence shown here is derived from an EMBL/GenBank/DDBJ whole genome shotgun (WGS) entry which is preliminary data.</text>
</comment>
<proteinExistence type="predicted"/>